<keyword evidence="4" id="KW-1185">Reference proteome</keyword>
<proteinExistence type="predicted"/>
<organism evidence="3 4">
    <name type="scientific">Bimuria novae-zelandiae CBS 107.79</name>
    <dbReference type="NCBI Taxonomy" id="1447943"/>
    <lineage>
        <taxon>Eukaryota</taxon>
        <taxon>Fungi</taxon>
        <taxon>Dikarya</taxon>
        <taxon>Ascomycota</taxon>
        <taxon>Pezizomycotina</taxon>
        <taxon>Dothideomycetes</taxon>
        <taxon>Pleosporomycetidae</taxon>
        <taxon>Pleosporales</taxon>
        <taxon>Massarineae</taxon>
        <taxon>Didymosphaeriaceae</taxon>
        <taxon>Bimuria</taxon>
    </lineage>
</organism>
<feature type="region of interest" description="Disordered" evidence="1">
    <location>
        <begin position="386"/>
        <end position="405"/>
    </location>
</feature>
<name>A0A6A5VID7_9PLEO</name>
<keyword evidence="2" id="KW-0472">Membrane</keyword>
<dbReference type="Proteomes" id="UP000800036">
    <property type="component" value="Unassembled WGS sequence"/>
</dbReference>
<evidence type="ECO:0000256" key="1">
    <source>
        <dbReference type="SAM" id="MobiDB-lite"/>
    </source>
</evidence>
<evidence type="ECO:0000313" key="4">
    <source>
        <dbReference type="Proteomes" id="UP000800036"/>
    </source>
</evidence>
<evidence type="ECO:0000256" key="2">
    <source>
        <dbReference type="SAM" id="Phobius"/>
    </source>
</evidence>
<keyword evidence="2" id="KW-0812">Transmembrane</keyword>
<sequence>MYNSDDTNAQRVIYASISRRTVPVPESNITEFENLFSATATVPTQLAVARTRSLELDSDWSFNATINVDFPHPVAVARCTLPWSDIKSETMLRYIKDDGFSQDNLTSLSDLIESQLQGNWSTDLRVDSIPPIWAPSPELSSSALLGIFFISMPDCLFGYAVSEMFAKELSDSTKSCLSFYTCNIQAFWASSRNEMFYSGGAPIAQTSSISDAGFQKVSYGDPIVLDVAGIPSFNDLDFLHIFPSPLHGPSEHVLATIFAIGLASVPKITDIVTFNNQYPTTGFPTFDFKLVQSGYGYNTSPISVRLSLAVITLYCVVTVVYLFYILTVGYTSTAWSSATELVLLALQSKRPDSLEHVSVGTDSMDTFRRAVGVRVNDSEELELVFPSDQDSSQTDRRRVVPNKAY</sequence>
<keyword evidence="2" id="KW-1133">Transmembrane helix</keyword>
<dbReference type="EMBL" id="ML976667">
    <property type="protein sequence ID" value="KAF1976179.1"/>
    <property type="molecule type" value="Genomic_DNA"/>
</dbReference>
<dbReference type="OrthoDB" id="5342924at2759"/>
<gene>
    <name evidence="3" type="ORF">BU23DRAFT_629797</name>
</gene>
<evidence type="ECO:0000313" key="3">
    <source>
        <dbReference type="EMBL" id="KAF1976179.1"/>
    </source>
</evidence>
<accession>A0A6A5VID7</accession>
<feature type="transmembrane region" description="Helical" evidence="2">
    <location>
        <begin position="306"/>
        <end position="326"/>
    </location>
</feature>
<reference evidence="3" key="1">
    <citation type="journal article" date="2020" name="Stud. Mycol.">
        <title>101 Dothideomycetes genomes: a test case for predicting lifestyles and emergence of pathogens.</title>
        <authorList>
            <person name="Haridas S."/>
            <person name="Albert R."/>
            <person name="Binder M."/>
            <person name="Bloem J."/>
            <person name="Labutti K."/>
            <person name="Salamov A."/>
            <person name="Andreopoulos B."/>
            <person name="Baker S."/>
            <person name="Barry K."/>
            <person name="Bills G."/>
            <person name="Bluhm B."/>
            <person name="Cannon C."/>
            <person name="Castanera R."/>
            <person name="Culley D."/>
            <person name="Daum C."/>
            <person name="Ezra D."/>
            <person name="Gonzalez J."/>
            <person name="Henrissat B."/>
            <person name="Kuo A."/>
            <person name="Liang C."/>
            <person name="Lipzen A."/>
            <person name="Lutzoni F."/>
            <person name="Magnuson J."/>
            <person name="Mondo S."/>
            <person name="Nolan M."/>
            <person name="Ohm R."/>
            <person name="Pangilinan J."/>
            <person name="Park H.-J."/>
            <person name="Ramirez L."/>
            <person name="Alfaro M."/>
            <person name="Sun H."/>
            <person name="Tritt A."/>
            <person name="Yoshinaga Y."/>
            <person name="Zwiers L.-H."/>
            <person name="Turgeon B."/>
            <person name="Goodwin S."/>
            <person name="Spatafora J."/>
            <person name="Crous P."/>
            <person name="Grigoriev I."/>
        </authorList>
    </citation>
    <scope>NUCLEOTIDE SEQUENCE</scope>
    <source>
        <strain evidence="3">CBS 107.79</strain>
    </source>
</reference>
<dbReference type="AlphaFoldDB" id="A0A6A5VID7"/>
<protein>
    <submittedName>
        <fullName evidence="3">Uncharacterized protein</fullName>
    </submittedName>
</protein>